<dbReference type="InterPro" id="IPR038220">
    <property type="entry name" value="PHOX_C_sf"/>
</dbReference>
<evidence type="ECO:0000313" key="4">
    <source>
        <dbReference type="EMBL" id="KAG0291193.1"/>
    </source>
</evidence>
<dbReference type="InterPro" id="IPR036249">
    <property type="entry name" value="Thioredoxin-like_sf"/>
</dbReference>
<protein>
    <recommendedName>
        <fullName evidence="3">Phenol hydroxylase-like C-terminal dimerisation domain-containing protein</fullName>
    </recommendedName>
</protein>
<sequence length="259" mass="29033">MADRAIDVSSKLLQKNRDNRLVARMAMRALFTVGPLIAKVFKSFSFAPDVSMLKVRYHENMINKPHVSQPTPVAEFQVGVRAQDGTVYPVAATTTATTDEKLAISSFTPMRLHDLFIGLAHFHILIFTSSPTASTLTHTSTHFVNQWRTRYTNTSTLQDGYADKNLFKFHFLTTSTSISTDDDAIQELFKKPIGEGKIFLDEGGKIHKKYGVELGRGSEGGIVVLRPDSHIGYRVNGFQQQAWKDVDQYFSSFLASQHE</sequence>
<feature type="domain" description="Phenol hydroxylase-like C-terminal dimerisation" evidence="3">
    <location>
        <begin position="105"/>
        <end position="257"/>
    </location>
</feature>
<evidence type="ECO:0000256" key="1">
    <source>
        <dbReference type="ARBA" id="ARBA00023002"/>
    </source>
</evidence>
<organism evidence="4 5">
    <name type="scientific">Linnemannia gamsii</name>
    <dbReference type="NCBI Taxonomy" id="64522"/>
    <lineage>
        <taxon>Eukaryota</taxon>
        <taxon>Fungi</taxon>
        <taxon>Fungi incertae sedis</taxon>
        <taxon>Mucoromycota</taxon>
        <taxon>Mortierellomycotina</taxon>
        <taxon>Mortierellomycetes</taxon>
        <taxon>Mortierellales</taxon>
        <taxon>Mortierellaceae</taxon>
        <taxon>Linnemannia</taxon>
    </lineage>
</organism>
<evidence type="ECO:0000313" key="5">
    <source>
        <dbReference type="Proteomes" id="UP001194696"/>
    </source>
</evidence>
<evidence type="ECO:0000256" key="2">
    <source>
        <dbReference type="SAM" id="Phobius"/>
    </source>
</evidence>
<evidence type="ECO:0000259" key="3">
    <source>
        <dbReference type="Pfam" id="PF07976"/>
    </source>
</evidence>
<keyword evidence="1" id="KW-0560">Oxidoreductase</keyword>
<dbReference type="Proteomes" id="UP001194696">
    <property type="component" value="Unassembled WGS sequence"/>
</dbReference>
<keyword evidence="2" id="KW-0812">Transmembrane</keyword>
<gene>
    <name evidence="4" type="ORF">BGZ96_005417</name>
</gene>
<dbReference type="Gene3D" id="3.40.30.20">
    <property type="match status" value="1"/>
</dbReference>
<dbReference type="EMBL" id="JAAAIM010000254">
    <property type="protein sequence ID" value="KAG0291193.1"/>
    <property type="molecule type" value="Genomic_DNA"/>
</dbReference>
<feature type="transmembrane region" description="Helical" evidence="2">
    <location>
        <begin position="21"/>
        <end position="41"/>
    </location>
</feature>
<comment type="caution">
    <text evidence="4">The sequence shown here is derived from an EMBL/GenBank/DDBJ whole genome shotgun (WGS) entry which is preliminary data.</text>
</comment>
<proteinExistence type="predicted"/>
<dbReference type="InterPro" id="IPR012941">
    <property type="entry name" value="Phe_hydrox_C_dim_dom"/>
</dbReference>
<dbReference type="SUPFAM" id="SSF52833">
    <property type="entry name" value="Thioredoxin-like"/>
    <property type="match status" value="1"/>
</dbReference>
<reference evidence="4 5" key="1">
    <citation type="journal article" date="2020" name="Fungal Divers.">
        <title>Resolving the Mortierellaceae phylogeny through synthesis of multi-gene phylogenetics and phylogenomics.</title>
        <authorList>
            <person name="Vandepol N."/>
            <person name="Liber J."/>
            <person name="Desiro A."/>
            <person name="Na H."/>
            <person name="Kennedy M."/>
            <person name="Barry K."/>
            <person name="Grigoriev I.V."/>
            <person name="Miller A.N."/>
            <person name="O'Donnell K."/>
            <person name="Stajich J.E."/>
            <person name="Bonito G."/>
        </authorList>
    </citation>
    <scope>NUCLEOTIDE SEQUENCE [LARGE SCALE GENOMIC DNA]</scope>
    <source>
        <strain evidence="4 5">AD045</strain>
    </source>
</reference>
<name>A0ABQ7K5L1_9FUNG</name>
<keyword evidence="5" id="KW-1185">Reference proteome</keyword>
<dbReference type="Pfam" id="PF07976">
    <property type="entry name" value="Phe_hydrox_dim"/>
    <property type="match status" value="1"/>
</dbReference>
<keyword evidence="2" id="KW-1133">Transmembrane helix</keyword>
<keyword evidence="2" id="KW-0472">Membrane</keyword>
<accession>A0ABQ7K5L1</accession>